<reference evidence="3" key="1">
    <citation type="submission" date="2023-03" db="EMBL/GenBank/DDBJ databases">
        <title>Actinoallomurus iriomotensis NBRC 103681.</title>
        <authorList>
            <person name="Ichikawa N."/>
            <person name="Sato H."/>
            <person name="Tonouchi N."/>
        </authorList>
    </citation>
    <scope>NUCLEOTIDE SEQUENCE</scope>
    <source>
        <strain evidence="3">NBRC 103681</strain>
    </source>
</reference>
<evidence type="ECO:0000256" key="1">
    <source>
        <dbReference type="SAM" id="MobiDB-lite"/>
    </source>
</evidence>
<comment type="caution">
    <text evidence="3">The sequence shown here is derived from an EMBL/GenBank/DDBJ whole genome shotgun (WGS) entry which is preliminary data.</text>
</comment>
<keyword evidence="2" id="KW-0472">Membrane</keyword>
<keyword evidence="2" id="KW-1133">Transmembrane helix</keyword>
<accession>A0A9W6RTW5</accession>
<dbReference type="RefSeq" id="WP_285636293.1">
    <property type="nucleotide sequence ID" value="NZ_BSTJ01000020.1"/>
</dbReference>
<name>A0A9W6RTW5_9ACTN</name>
<feature type="compositionally biased region" description="Low complexity" evidence="1">
    <location>
        <begin position="501"/>
        <end position="518"/>
    </location>
</feature>
<evidence type="ECO:0000313" key="3">
    <source>
        <dbReference type="EMBL" id="GLY81613.1"/>
    </source>
</evidence>
<proteinExistence type="predicted"/>
<feature type="compositionally biased region" description="Pro residues" evidence="1">
    <location>
        <begin position="641"/>
        <end position="652"/>
    </location>
</feature>
<feature type="region of interest" description="Disordered" evidence="1">
    <location>
        <begin position="488"/>
        <end position="567"/>
    </location>
</feature>
<feature type="compositionally biased region" description="Polar residues" evidence="1">
    <location>
        <begin position="519"/>
        <end position="532"/>
    </location>
</feature>
<gene>
    <name evidence="3" type="ORF">Airi01_098800</name>
</gene>
<keyword evidence="2" id="KW-0812">Transmembrane</keyword>
<feature type="compositionally biased region" description="Pro residues" evidence="1">
    <location>
        <begin position="659"/>
        <end position="671"/>
    </location>
</feature>
<feature type="transmembrane region" description="Helical" evidence="2">
    <location>
        <begin position="102"/>
        <end position="123"/>
    </location>
</feature>
<evidence type="ECO:0000313" key="4">
    <source>
        <dbReference type="Proteomes" id="UP001165135"/>
    </source>
</evidence>
<protein>
    <submittedName>
        <fullName evidence="3">Uncharacterized protein</fullName>
    </submittedName>
</protein>
<dbReference type="AlphaFoldDB" id="A0A9W6RTW5"/>
<evidence type="ECO:0000256" key="2">
    <source>
        <dbReference type="SAM" id="Phobius"/>
    </source>
</evidence>
<dbReference type="EMBL" id="BSTJ01000020">
    <property type="protein sequence ID" value="GLY81613.1"/>
    <property type="molecule type" value="Genomic_DNA"/>
</dbReference>
<sequence length="743" mass="80703">MTVAPVDRQSLLQRRSLLFSPEPRLGWIFRDRWAFYTPFTEPEPRPQRLPEYLHRQVVATEETARRRLSRALPVSGVAFVILALFSAYAASDGSLGGTAMPLGSLLLSLVCLAPGAALTGIALSARRNAREAYELARGQADQAYENAMRDWRARRHHHEANEHGAANGRPEWGAVPRPLSPRRLDVFGGTLWGWEALLSTYGASALFTGPLLVIDLSRELVCGELAALARAARIDVDTQLLPTRLTESTLLSGLGTRELVDAIVESMYGGGPEAARAERSMDDRILTSVCDALGENVTLARIGAALRALMGEPDDSPALERDERRRIASELFSVEYRRQAHANLSRIESYIHPIERLGTEQTERPPGYLTCIALDSQARNVRSELLTDLVVQWVTHRVAASPDPRPSVVVAGADELTRRHLERLSDACERRGVPLTLLYRRLRETGEEMIGGGAVAFMRLGNHQDAAHAADFIGRDYKFVLSQITKNVGGNESHTDSETVGTGDSDTISLSTSIGTSTNWGTTRSSGATRSGNGPFGDRSTNTGDSRTRGGGTSETDTRGESRSLSRNWSSAYSYAVGTNWSDADTTQRVYEYAVEPVTLQHLPDHALLLVETLPGGGRSITPVECDPAIVTLDRVATTPLPDPPPRRPTPPAGRAAVPQPPPWARPPAVEPPRTQLPYAPGPPPGYRSGPRPTPRDQGQTWPRTSGPPAKPRRPRLPGAPHPKPEDDGRSGPPPLFGGGDGR</sequence>
<dbReference type="Proteomes" id="UP001165135">
    <property type="component" value="Unassembled WGS sequence"/>
</dbReference>
<organism evidence="3 4">
    <name type="scientific">Actinoallomurus iriomotensis</name>
    <dbReference type="NCBI Taxonomy" id="478107"/>
    <lineage>
        <taxon>Bacteria</taxon>
        <taxon>Bacillati</taxon>
        <taxon>Actinomycetota</taxon>
        <taxon>Actinomycetes</taxon>
        <taxon>Streptosporangiales</taxon>
        <taxon>Thermomonosporaceae</taxon>
        <taxon>Actinoallomurus</taxon>
    </lineage>
</organism>
<feature type="region of interest" description="Disordered" evidence="1">
    <location>
        <begin position="636"/>
        <end position="743"/>
    </location>
</feature>
<feature type="transmembrane region" description="Helical" evidence="2">
    <location>
        <begin position="71"/>
        <end position="90"/>
    </location>
</feature>